<feature type="domain" description="Leucine-rich repeat-containing N-terminal plant-type" evidence="13">
    <location>
        <begin position="32"/>
        <end position="69"/>
    </location>
</feature>
<keyword evidence="7" id="KW-0677">Repeat</keyword>
<dbReference type="InterPro" id="IPR013210">
    <property type="entry name" value="LRR_N_plant-typ"/>
</dbReference>
<comment type="similarity">
    <text evidence="2">Belongs to the RLP family.</text>
</comment>
<dbReference type="GO" id="GO:0099402">
    <property type="term" value="P:plant organ development"/>
    <property type="evidence" value="ECO:0007669"/>
    <property type="project" value="UniProtKB-ARBA"/>
</dbReference>
<feature type="chain" id="PRO_5039644870" description="Leucine-rich repeat-containing N-terminal plant-type domain-containing protein" evidence="12">
    <location>
        <begin position="27"/>
        <end position="958"/>
    </location>
</feature>
<dbReference type="FunFam" id="3.80.10.10:FF:000299">
    <property type="entry name" value="Piriformospora indica-insensitive protein 2"/>
    <property type="match status" value="1"/>
</dbReference>
<keyword evidence="8" id="KW-1133">Transmembrane helix</keyword>
<feature type="domain" description="Leucine-rich repeat-containing N-terminal plant-type" evidence="13">
    <location>
        <begin position="263"/>
        <end position="292"/>
    </location>
</feature>
<keyword evidence="4" id="KW-0433">Leucine-rich repeat</keyword>
<dbReference type="SUPFAM" id="SSF52058">
    <property type="entry name" value="L domain-like"/>
    <property type="match status" value="3"/>
</dbReference>
<dbReference type="InterPro" id="IPR003591">
    <property type="entry name" value="Leu-rich_rpt_typical-subtyp"/>
</dbReference>
<evidence type="ECO:0000256" key="7">
    <source>
        <dbReference type="ARBA" id="ARBA00022737"/>
    </source>
</evidence>
<proteinExistence type="inferred from homology"/>
<protein>
    <recommendedName>
        <fullName evidence="13">Leucine-rich repeat-containing N-terminal plant-type domain-containing protein</fullName>
    </recommendedName>
</protein>
<evidence type="ECO:0000256" key="8">
    <source>
        <dbReference type="ARBA" id="ARBA00022989"/>
    </source>
</evidence>
<dbReference type="Pfam" id="PF13855">
    <property type="entry name" value="LRR_8"/>
    <property type="match status" value="3"/>
</dbReference>
<dbReference type="AlphaFoldDB" id="A0A9D3VJ26"/>
<name>A0A9D3VJ26_9ROSI</name>
<evidence type="ECO:0000259" key="13">
    <source>
        <dbReference type="Pfam" id="PF08263"/>
    </source>
</evidence>
<dbReference type="Proteomes" id="UP000828251">
    <property type="component" value="Unassembled WGS sequence"/>
</dbReference>
<keyword evidence="3" id="KW-1003">Cell membrane</keyword>
<comment type="subcellular location">
    <subcellularLocation>
        <location evidence="1">Cell membrane</location>
        <topology evidence="1">Single-pass type I membrane protein</topology>
    </subcellularLocation>
</comment>
<evidence type="ECO:0000256" key="12">
    <source>
        <dbReference type="SAM" id="SignalP"/>
    </source>
</evidence>
<keyword evidence="6 12" id="KW-0732">Signal</keyword>
<accession>A0A9D3VJ26</accession>
<keyword evidence="10" id="KW-0675">Receptor</keyword>
<evidence type="ECO:0000256" key="11">
    <source>
        <dbReference type="ARBA" id="ARBA00023180"/>
    </source>
</evidence>
<gene>
    <name evidence="14" type="ORF">J1N35_023729</name>
</gene>
<dbReference type="FunFam" id="3.80.10.10:FF:000095">
    <property type="entry name" value="LRR receptor-like serine/threonine-protein kinase GSO1"/>
    <property type="match status" value="1"/>
</dbReference>
<dbReference type="SMART" id="SM00369">
    <property type="entry name" value="LRR_TYP"/>
    <property type="match status" value="9"/>
</dbReference>
<dbReference type="GO" id="GO:0005886">
    <property type="term" value="C:plasma membrane"/>
    <property type="evidence" value="ECO:0007669"/>
    <property type="project" value="UniProtKB-SubCell"/>
</dbReference>
<dbReference type="InterPro" id="IPR001611">
    <property type="entry name" value="Leu-rich_rpt"/>
</dbReference>
<reference evidence="14 15" key="1">
    <citation type="journal article" date="2021" name="Plant Biotechnol. J.">
        <title>Multi-omics assisted identification of the key and species-specific regulatory components of drought-tolerant mechanisms in Gossypium stocksii.</title>
        <authorList>
            <person name="Yu D."/>
            <person name="Ke L."/>
            <person name="Zhang D."/>
            <person name="Wu Y."/>
            <person name="Sun Y."/>
            <person name="Mei J."/>
            <person name="Sun J."/>
            <person name="Sun Y."/>
        </authorList>
    </citation>
    <scope>NUCLEOTIDE SEQUENCE [LARGE SCALE GENOMIC DNA]</scope>
    <source>
        <strain evidence="15">cv. E1</strain>
        <tissue evidence="14">Leaf</tissue>
    </source>
</reference>
<dbReference type="EMBL" id="JAIQCV010000007">
    <property type="protein sequence ID" value="KAH1083968.1"/>
    <property type="molecule type" value="Genomic_DNA"/>
</dbReference>
<dbReference type="OrthoDB" id="442066at2759"/>
<evidence type="ECO:0000256" key="10">
    <source>
        <dbReference type="ARBA" id="ARBA00023170"/>
    </source>
</evidence>
<feature type="signal peptide" evidence="12">
    <location>
        <begin position="1"/>
        <end position="26"/>
    </location>
</feature>
<evidence type="ECO:0000256" key="5">
    <source>
        <dbReference type="ARBA" id="ARBA00022692"/>
    </source>
</evidence>
<dbReference type="Pfam" id="PF00560">
    <property type="entry name" value="LRR_1"/>
    <property type="match status" value="6"/>
</dbReference>
<keyword evidence="15" id="KW-1185">Reference proteome</keyword>
<organism evidence="14 15">
    <name type="scientific">Gossypium stocksii</name>
    <dbReference type="NCBI Taxonomy" id="47602"/>
    <lineage>
        <taxon>Eukaryota</taxon>
        <taxon>Viridiplantae</taxon>
        <taxon>Streptophyta</taxon>
        <taxon>Embryophyta</taxon>
        <taxon>Tracheophyta</taxon>
        <taxon>Spermatophyta</taxon>
        <taxon>Magnoliopsida</taxon>
        <taxon>eudicotyledons</taxon>
        <taxon>Gunneridae</taxon>
        <taxon>Pentapetalae</taxon>
        <taxon>rosids</taxon>
        <taxon>malvids</taxon>
        <taxon>Malvales</taxon>
        <taxon>Malvaceae</taxon>
        <taxon>Malvoideae</taxon>
        <taxon>Gossypium</taxon>
    </lineage>
</organism>
<evidence type="ECO:0000313" key="15">
    <source>
        <dbReference type="Proteomes" id="UP000828251"/>
    </source>
</evidence>
<evidence type="ECO:0000256" key="2">
    <source>
        <dbReference type="ARBA" id="ARBA00009592"/>
    </source>
</evidence>
<sequence length="958" mass="108539">MAKTIFLPFLLLALLVLFGASLSVNSLNITADQLNLLALKSYISHDPHNLLETNWSTSTSVCNWIGVTCRSRHHRVIALNLSNMDLTGTIPSQLGNLSFLACLDIHSNSFHGSLPIELTNLHRLKYLNLSNNSFDGELPSWFGYFPKLQSLSLSHNYFNGVVPSILGGLPSRIFDNFSKLQALNLPQNRIFGKIPSSLFKCKELTYLSLYNNTLEGSIPREIEKLTSLEYLYLDHNNLKGEIPLVLGNLTSLTTLSLSYNFLTGIVCRDPHNLLITNWSTSTSVCNWIGVTCGSRHRRVIALNLSNMDLTSTIPSQLGNLSFLAWLDIHSNNFHGSLPIELTKLHRLKYLNFNNNSFDGELPSWFGYFPKLQSLSLSDNYFNGVVPSILGRIPTPPPSLLWYFVSRNKLVGDIPSSMCNSSSLKVLTLWNNSFNGTIPECIGNLSSSLKHLDLGNNNFHGKIPESFAKYCTLQSLRIKNNQIGGSLPRSLGNCKNLNLLDVGNNNLNDTFPNWLGNLDHLQVLVLRSNKFFGQMGNSDATVSFTRLRVIDLSCNNFSGYLPTNFFKNLHSIRKGHENKLEPEYMEDVSDYIAFNYAYGLSLTVKGSEIEFQSLLTIWMVIDFSDNQFFGELPKTLGELHSLILLNLSHNCLTGPIPSSLGDLSELESLDLSSNKFQGRIPTELTNLEFLEVLNLSQNNLEGPIPQGKQFDTFTNDSYKENSGLCGLPLSKRCDNDRGTLIKFDRDDDELNWKFSLLMGYGCGLVLGLSMGYIVFTTGKPWWLIRIVERVQERFTKRKGYGYDPNEVNERYYLMVEEVRTYKDRMNCIVSLGICIKSDSGNLERIMRNNRKVRSIYDFEDDEFVRLRRKKEDEAMEKRRDRPRKGHSRLLACTTSLKKFVIESLSVSDFKNEPDTFAEAASRKCRQPAKKEEIDALQHNLGTWLSFLSLFFLQPYPFSK</sequence>
<dbReference type="Pfam" id="PF08263">
    <property type="entry name" value="LRRNT_2"/>
    <property type="match status" value="2"/>
</dbReference>
<evidence type="ECO:0000256" key="3">
    <source>
        <dbReference type="ARBA" id="ARBA00022475"/>
    </source>
</evidence>
<evidence type="ECO:0000256" key="1">
    <source>
        <dbReference type="ARBA" id="ARBA00004251"/>
    </source>
</evidence>
<dbReference type="GO" id="GO:0009653">
    <property type="term" value="P:anatomical structure morphogenesis"/>
    <property type="evidence" value="ECO:0007669"/>
    <property type="project" value="UniProtKB-ARBA"/>
</dbReference>
<dbReference type="InterPro" id="IPR032675">
    <property type="entry name" value="LRR_dom_sf"/>
</dbReference>
<dbReference type="Gene3D" id="3.80.10.10">
    <property type="entry name" value="Ribonuclease Inhibitor"/>
    <property type="match status" value="4"/>
</dbReference>
<evidence type="ECO:0000256" key="6">
    <source>
        <dbReference type="ARBA" id="ARBA00022729"/>
    </source>
</evidence>
<evidence type="ECO:0000313" key="14">
    <source>
        <dbReference type="EMBL" id="KAH1083968.1"/>
    </source>
</evidence>
<evidence type="ECO:0000256" key="9">
    <source>
        <dbReference type="ARBA" id="ARBA00023136"/>
    </source>
</evidence>
<keyword evidence="11" id="KW-0325">Glycoprotein</keyword>
<keyword evidence="5" id="KW-0812">Transmembrane</keyword>
<evidence type="ECO:0000256" key="4">
    <source>
        <dbReference type="ARBA" id="ARBA00022614"/>
    </source>
</evidence>
<dbReference type="PANTHER" id="PTHR27004:SF439">
    <property type="entry name" value="LEUCINE-RICH REPEAT-CONTAINING N-TERMINAL PLANT-TYPE DOMAIN-CONTAINING PROTEIN"/>
    <property type="match status" value="1"/>
</dbReference>
<dbReference type="PANTHER" id="PTHR27004">
    <property type="entry name" value="RECEPTOR-LIKE PROTEIN 12 ISOFORM X1"/>
    <property type="match status" value="1"/>
</dbReference>
<comment type="caution">
    <text evidence="14">The sequence shown here is derived from an EMBL/GenBank/DDBJ whole genome shotgun (WGS) entry which is preliminary data.</text>
</comment>
<keyword evidence="9" id="KW-0472">Membrane</keyword>
<dbReference type="FunFam" id="3.80.10.10:FF:000400">
    <property type="entry name" value="Nuclear pore complex protein NUP107"/>
    <property type="match status" value="2"/>
</dbReference>